<sequence>MGLPSDFIEPCFPTFIGHSNFKYHARTYNELYHPFTAHRASHTHKLLPVLRRVGIPCATPTPRPGTILSISCFKCHTVITHAFYPSQIPSNYTSQFKGTASRMNGSSSPPSLGARKGGRSEHKRSRSRPDTMTSWDRCGCYNR</sequence>
<dbReference type="Proteomes" id="UP000092993">
    <property type="component" value="Unassembled WGS sequence"/>
</dbReference>
<dbReference type="EMBL" id="LUGG01000007">
    <property type="protein sequence ID" value="OBZ73287.1"/>
    <property type="molecule type" value="Genomic_DNA"/>
</dbReference>
<dbReference type="AlphaFoldDB" id="A0A1C7M9N0"/>
<name>A0A1C7M9N0_GRIFR</name>
<protein>
    <submittedName>
        <fullName evidence="2">Uncharacterized protein</fullName>
    </submittedName>
</protein>
<evidence type="ECO:0000313" key="3">
    <source>
        <dbReference type="Proteomes" id="UP000092993"/>
    </source>
</evidence>
<reference evidence="2 3" key="1">
    <citation type="submission" date="2016-03" db="EMBL/GenBank/DDBJ databases">
        <title>Whole genome sequencing of Grifola frondosa 9006-11.</title>
        <authorList>
            <person name="Min B."/>
            <person name="Park H."/>
            <person name="Kim J.-G."/>
            <person name="Cho H."/>
            <person name="Oh Y.-L."/>
            <person name="Kong W.-S."/>
            <person name="Choi I.-G."/>
        </authorList>
    </citation>
    <scope>NUCLEOTIDE SEQUENCE [LARGE SCALE GENOMIC DNA]</scope>
    <source>
        <strain evidence="2 3">9006-11</strain>
    </source>
</reference>
<accession>A0A1C7M9N0</accession>
<feature type="region of interest" description="Disordered" evidence="1">
    <location>
        <begin position="95"/>
        <end position="143"/>
    </location>
</feature>
<gene>
    <name evidence="2" type="ORF">A0H81_07039</name>
</gene>
<feature type="compositionally biased region" description="Polar residues" evidence="1">
    <location>
        <begin position="95"/>
        <end position="110"/>
    </location>
</feature>
<dbReference type="STRING" id="5627.A0A1C7M9N0"/>
<organism evidence="2 3">
    <name type="scientific">Grifola frondosa</name>
    <name type="common">Maitake</name>
    <name type="synonym">Polyporus frondosus</name>
    <dbReference type="NCBI Taxonomy" id="5627"/>
    <lineage>
        <taxon>Eukaryota</taxon>
        <taxon>Fungi</taxon>
        <taxon>Dikarya</taxon>
        <taxon>Basidiomycota</taxon>
        <taxon>Agaricomycotina</taxon>
        <taxon>Agaricomycetes</taxon>
        <taxon>Polyporales</taxon>
        <taxon>Grifolaceae</taxon>
        <taxon>Grifola</taxon>
    </lineage>
</organism>
<evidence type="ECO:0000313" key="2">
    <source>
        <dbReference type="EMBL" id="OBZ73287.1"/>
    </source>
</evidence>
<comment type="caution">
    <text evidence="2">The sequence shown here is derived from an EMBL/GenBank/DDBJ whole genome shotgun (WGS) entry which is preliminary data.</text>
</comment>
<evidence type="ECO:0000256" key="1">
    <source>
        <dbReference type="SAM" id="MobiDB-lite"/>
    </source>
</evidence>
<keyword evidence="3" id="KW-1185">Reference proteome</keyword>
<proteinExistence type="predicted"/>